<comment type="caution">
    <text evidence="2">The sequence shown here is derived from an EMBL/GenBank/DDBJ whole genome shotgun (WGS) entry which is preliminary data.</text>
</comment>
<feature type="region of interest" description="Disordered" evidence="1">
    <location>
        <begin position="119"/>
        <end position="139"/>
    </location>
</feature>
<keyword evidence="3" id="KW-1185">Reference proteome</keyword>
<protein>
    <submittedName>
        <fullName evidence="2">Uncharacterized protein</fullName>
    </submittedName>
</protein>
<organism evidence="2 3">
    <name type="scientific">Nocardioides koreensis</name>
    <dbReference type="NCBI Taxonomy" id="433651"/>
    <lineage>
        <taxon>Bacteria</taxon>
        <taxon>Bacillati</taxon>
        <taxon>Actinomycetota</taxon>
        <taxon>Actinomycetes</taxon>
        <taxon>Propionibacteriales</taxon>
        <taxon>Nocardioidaceae</taxon>
        <taxon>Nocardioides</taxon>
    </lineage>
</organism>
<sequence>MSEPGDPGSRDHVGSVSEEALKLFGALSDWARDHGPDLGHGLSGLADQAAASVHEVNEHLATGAPECTYCPVCRAVHVVRQTSPEVRAHLAVAASSLLQAAAGMLATAVPDDARGRAGGVERIDLDDDIDGAWPEEDDE</sequence>
<proteinExistence type="predicted"/>
<feature type="compositionally biased region" description="Acidic residues" evidence="1">
    <location>
        <begin position="124"/>
        <end position="139"/>
    </location>
</feature>
<accession>A0ABN2ZWI3</accession>
<dbReference type="EMBL" id="BAAAQR010000007">
    <property type="protein sequence ID" value="GAA2148221.1"/>
    <property type="molecule type" value="Genomic_DNA"/>
</dbReference>
<name>A0ABN2ZWI3_9ACTN</name>
<gene>
    <name evidence="2" type="ORF">GCM10009844_26360</name>
</gene>
<evidence type="ECO:0000256" key="1">
    <source>
        <dbReference type="SAM" id="MobiDB-lite"/>
    </source>
</evidence>
<evidence type="ECO:0000313" key="3">
    <source>
        <dbReference type="Proteomes" id="UP001501771"/>
    </source>
</evidence>
<dbReference type="Proteomes" id="UP001501771">
    <property type="component" value="Unassembled WGS sequence"/>
</dbReference>
<evidence type="ECO:0000313" key="2">
    <source>
        <dbReference type="EMBL" id="GAA2148221.1"/>
    </source>
</evidence>
<reference evidence="2 3" key="1">
    <citation type="journal article" date="2019" name="Int. J. Syst. Evol. Microbiol.">
        <title>The Global Catalogue of Microorganisms (GCM) 10K type strain sequencing project: providing services to taxonomists for standard genome sequencing and annotation.</title>
        <authorList>
            <consortium name="The Broad Institute Genomics Platform"/>
            <consortium name="The Broad Institute Genome Sequencing Center for Infectious Disease"/>
            <person name="Wu L."/>
            <person name="Ma J."/>
        </authorList>
    </citation>
    <scope>NUCLEOTIDE SEQUENCE [LARGE SCALE GENOMIC DNA]</scope>
    <source>
        <strain evidence="2 3">JCM 16022</strain>
    </source>
</reference>
<dbReference type="RefSeq" id="WP_344152743.1">
    <property type="nucleotide sequence ID" value="NZ_BAAAQR010000007.1"/>
</dbReference>